<keyword evidence="1" id="KW-1133">Transmembrane helix</keyword>
<comment type="caution">
    <text evidence="2">The sequence shown here is derived from an EMBL/GenBank/DDBJ whole genome shotgun (WGS) entry which is preliminary data.</text>
</comment>
<proteinExistence type="predicted"/>
<keyword evidence="1" id="KW-0472">Membrane</keyword>
<feature type="transmembrane region" description="Helical" evidence="1">
    <location>
        <begin position="149"/>
        <end position="172"/>
    </location>
</feature>
<keyword evidence="3" id="KW-1185">Reference proteome</keyword>
<evidence type="ECO:0000313" key="3">
    <source>
        <dbReference type="Proteomes" id="UP001165653"/>
    </source>
</evidence>
<organism evidence="2 3">
    <name type="scientific">Luteolibacter rhizosphaerae</name>
    <dbReference type="NCBI Taxonomy" id="2989719"/>
    <lineage>
        <taxon>Bacteria</taxon>
        <taxon>Pseudomonadati</taxon>
        <taxon>Verrucomicrobiota</taxon>
        <taxon>Verrucomicrobiia</taxon>
        <taxon>Verrucomicrobiales</taxon>
        <taxon>Verrucomicrobiaceae</taxon>
        <taxon>Luteolibacter</taxon>
    </lineage>
</organism>
<dbReference type="EMBL" id="JAPDDR010000003">
    <property type="protein sequence ID" value="MCW1913101.1"/>
    <property type="molecule type" value="Genomic_DNA"/>
</dbReference>
<feature type="transmembrane region" description="Helical" evidence="1">
    <location>
        <begin position="21"/>
        <end position="45"/>
    </location>
</feature>
<dbReference type="Proteomes" id="UP001165653">
    <property type="component" value="Unassembled WGS sequence"/>
</dbReference>
<accession>A0ABT3FZT7</accession>
<evidence type="ECO:0000313" key="2">
    <source>
        <dbReference type="EMBL" id="MCW1913101.1"/>
    </source>
</evidence>
<dbReference type="RefSeq" id="WP_264512210.1">
    <property type="nucleotide sequence ID" value="NZ_JAPDDR010000003.1"/>
</dbReference>
<feature type="transmembrane region" description="Helical" evidence="1">
    <location>
        <begin position="51"/>
        <end position="71"/>
    </location>
</feature>
<name>A0ABT3FZT7_9BACT</name>
<keyword evidence="1" id="KW-0812">Transmembrane</keyword>
<feature type="transmembrane region" description="Helical" evidence="1">
    <location>
        <begin position="184"/>
        <end position="203"/>
    </location>
</feature>
<feature type="transmembrane region" description="Helical" evidence="1">
    <location>
        <begin position="91"/>
        <end position="111"/>
    </location>
</feature>
<feature type="transmembrane region" description="Helical" evidence="1">
    <location>
        <begin position="123"/>
        <end position="142"/>
    </location>
</feature>
<gene>
    <name evidence="2" type="ORF">OJ996_05930</name>
</gene>
<protein>
    <recommendedName>
        <fullName evidence="4">DUF1109 domain-containing protein</fullName>
    </recommendedName>
</protein>
<sequence length="213" mass="23229">MTMHQEAAEQLRVIRTMMERATIFRALSGEAALLGGAMSLLAGWLSEPKIGWAWGSVWLGGLVVVLFFAAWQLHRISRANERPFWSHGLKVALRGALPSLVAGGFLGLLYLKYGARDSVNPRAELFTASFWILHYGLALMAIREFAPKSMVWLGLAFLVTGIGAFAFCTFITSMLPHLYRLGPSGLMAATFGGFHLLYGAAIVTTTPRDKPGA</sequence>
<evidence type="ECO:0008006" key="4">
    <source>
        <dbReference type="Google" id="ProtNLM"/>
    </source>
</evidence>
<evidence type="ECO:0000256" key="1">
    <source>
        <dbReference type="SAM" id="Phobius"/>
    </source>
</evidence>
<reference evidence="2" key="1">
    <citation type="submission" date="2022-10" db="EMBL/GenBank/DDBJ databases">
        <title>Luteolibacter sp. GHJ8, whole genome shotgun sequencing project.</title>
        <authorList>
            <person name="Zhao G."/>
            <person name="Shen L."/>
        </authorList>
    </citation>
    <scope>NUCLEOTIDE SEQUENCE</scope>
    <source>
        <strain evidence="2">GHJ8</strain>
    </source>
</reference>